<dbReference type="EMBL" id="BTSY01000006">
    <property type="protein sequence ID" value="GMT34973.1"/>
    <property type="molecule type" value="Genomic_DNA"/>
</dbReference>
<feature type="compositionally biased region" description="Low complexity" evidence="1">
    <location>
        <begin position="72"/>
        <end position="83"/>
    </location>
</feature>
<dbReference type="Proteomes" id="UP001432322">
    <property type="component" value="Unassembled WGS sequence"/>
</dbReference>
<gene>
    <name evidence="3" type="ORF">PFISCL1PPCAC_21969</name>
    <name evidence="4" type="ORF">PFISCL1PPCAC_26266</name>
    <name evidence="5" type="ORF">PFISCL1PPCAC_26270</name>
    <name evidence="2" type="ORF">PFISCL1PPCAC_2765</name>
</gene>
<evidence type="ECO:0000313" key="3">
    <source>
        <dbReference type="EMBL" id="GMT30672.1"/>
    </source>
</evidence>
<dbReference type="EMBL" id="BTSY01000001">
    <property type="protein sequence ID" value="GMT11468.1"/>
    <property type="molecule type" value="Genomic_DNA"/>
</dbReference>
<evidence type="ECO:0000313" key="6">
    <source>
        <dbReference type="Proteomes" id="UP001432322"/>
    </source>
</evidence>
<name>A0AAV5UZ30_9BILA</name>
<dbReference type="AlphaFoldDB" id="A0AAV5UZ30"/>
<keyword evidence="6" id="KW-1185">Reference proteome</keyword>
<feature type="non-terminal residue" evidence="2">
    <location>
        <position position="94"/>
    </location>
</feature>
<dbReference type="EMBL" id="BTSY01000006">
    <property type="protein sequence ID" value="GMT34969.1"/>
    <property type="molecule type" value="Genomic_DNA"/>
</dbReference>
<reference evidence="2" key="1">
    <citation type="submission" date="2023-10" db="EMBL/GenBank/DDBJ databases">
        <title>Genome assembly of Pristionchus species.</title>
        <authorList>
            <person name="Yoshida K."/>
            <person name="Sommer R.J."/>
        </authorList>
    </citation>
    <scope>NUCLEOTIDE SEQUENCE</scope>
    <source>
        <strain evidence="2">RS5133</strain>
    </source>
</reference>
<proteinExistence type="predicted"/>
<evidence type="ECO:0000313" key="5">
    <source>
        <dbReference type="EMBL" id="GMT34973.1"/>
    </source>
</evidence>
<accession>A0AAV5UZ30</accession>
<evidence type="ECO:0000313" key="4">
    <source>
        <dbReference type="EMBL" id="GMT34969.1"/>
    </source>
</evidence>
<feature type="region of interest" description="Disordered" evidence="1">
    <location>
        <begin position="68"/>
        <end position="94"/>
    </location>
</feature>
<organism evidence="2 6">
    <name type="scientific">Pristionchus fissidentatus</name>
    <dbReference type="NCBI Taxonomy" id="1538716"/>
    <lineage>
        <taxon>Eukaryota</taxon>
        <taxon>Metazoa</taxon>
        <taxon>Ecdysozoa</taxon>
        <taxon>Nematoda</taxon>
        <taxon>Chromadorea</taxon>
        <taxon>Rhabditida</taxon>
        <taxon>Rhabditina</taxon>
        <taxon>Diplogasteromorpha</taxon>
        <taxon>Diplogasteroidea</taxon>
        <taxon>Neodiplogasteridae</taxon>
        <taxon>Pristionchus</taxon>
    </lineage>
</organism>
<evidence type="ECO:0000256" key="1">
    <source>
        <dbReference type="SAM" id="MobiDB-lite"/>
    </source>
</evidence>
<evidence type="ECO:0000313" key="2">
    <source>
        <dbReference type="EMBL" id="GMT11468.1"/>
    </source>
</evidence>
<sequence>MQSIDNQHQIEISMVGHSTGHHIGEELEQIVVVHIRHSRIVALLLLHLLNGLGLLKFHGHRSYSRHSARAVSPSPCCQPSSSCAGAARHGRAQR</sequence>
<protein>
    <submittedName>
        <fullName evidence="2">Uncharacterized protein</fullName>
    </submittedName>
</protein>
<dbReference type="EMBL" id="BTSY01000005">
    <property type="protein sequence ID" value="GMT30672.1"/>
    <property type="molecule type" value="Genomic_DNA"/>
</dbReference>
<comment type="caution">
    <text evidence="2">The sequence shown here is derived from an EMBL/GenBank/DDBJ whole genome shotgun (WGS) entry which is preliminary data.</text>
</comment>